<keyword evidence="2" id="KW-1185">Reference proteome</keyword>
<dbReference type="Proteomes" id="UP000515123">
    <property type="component" value="Unplaced"/>
</dbReference>
<protein>
    <submittedName>
        <fullName evidence="3">Oleosin-B6-like</fullName>
    </submittedName>
</protein>
<sequence length="213" mass="23141">MPAESPMIGSAFCRTGHGREGEGMGAREREVGEGARERGCQRRSRRKSRRQGEGAERAWCRRGRRRGAVPARERAWHGTGEGEGAARCQREGAVPSAHIHGVRERARRGRGAGKDHTANPGMRLESVRISATAPPCAPPPPPPLALPRPPAPLLASALAPSPPFPYSSLALFARQGEVEESADPSGEISERSKDRWGKKRGERRKENAGRKSR</sequence>
<dbReference type="AlphaFoldDB" id="A0A6P5EC73"/>
<feature type="compositionally biased region" description="Basic and acidic residues" evidence="1">
    <location>
        <begin position="203"/>
        <end position="213"/>
    </location>
</feature>
<feature type="region of interest" description="Disordered" evidence="1">
    <location>
        <begin position="1"/>
        <end position="213"/>
    </location>
</feature>
<feature type="compositionally biased region" description="Basic and acidic residues" evidence="1">
    <location>
        <begin position="50"/>
        <end position="59"/>
    </location>
</feature>
<gene>
    <name evidence="3" type="primary">LOC109704437</name>
</gene>
<proteinExistence type="predicted"/>
<evidence type="ECO:0000313" key="3">
    <source>
        <dbReference type="RefSeq" id="XP_020080757.1"/>
    </source>
</evidence>
<feature type="compositionally biased region" description="Pro residues" evidence="1">
    <location>
        <begin position="135"/>
        <end position="152"/>
    </location>
</feature>
<dbReference type="RefSeq" id="XP_020080757.1">
    <property type="nucleotide sequence ID" value="XM_020225168.1"/>
</dbReference>
<evidence type="ECO:0000256" key="1">
    <source>
        <dbReference type="SAM" id="MobiDB-lite"/>
    </source>
</evidence>
<organism evidence="2 3">
    <name type="scientific">Ananas comosus</name>
    <name type="common">Pineapple</name>
    <name type="synonym">Ananas ananas</name>
    <dbReference type="NCBI Taxonomy" id="4615"/>
    <lineage>
        <taxon>Eukaryota</taxon>
        <taxon>Viridiplantae</taxon>
        <taxon>Streptophyta</taxon>
        <taxon>Embryophyta</taxon>
        <taxon>Tracheophyta</taxon>
        <taxon>Spermatophyta</taxon>
        <taxon>Magnoliopsida</taxon>
        <taxon>Liliopsida</taxon>
        <taxon>Poales</taxon>
        <taxon>Bromeliaceae</taxon>
        <taxon>Bromelioideae</taxon>
        <taxon>Ananas</taxon>
    </lineage>
</organism>
<dbReference type="GeneID" id="109704437"/>
<reference evidence="2" key="1">
    <citation type="journal article" date="2015" name="Nat. Genet.">
        <title>The pineapple genome and the evolution of CAM photosynthesis.</title>
        <authorList>
            <person name="Ming R."/>
            <person name="VanBuren R."/>
            <person name="Wai C.M."/>
            <person name="Tang H."/>
            <person name="Schatz M.C."/>
            <person name="Bowers J.E."/>
            <person name="Lyons E."/>
            <person name="Wang M.L."/>
            <person name="Chen J."/>
            <person name="Biggers E."/>
            <person name="Zhang J."/>
            <person name="Huang L."/>
            <person name="Zhang L."/>
            <person name="Miao W."/>
            <person name="Zhang J."/>
            <person name="Ye Z."/>
            <person name="Miao C."/>
            <person name="Lin Z."/>
            <person name="Wang H."/>
            <person name="Zhou H."/>
            <person name="Yim W.C."/>
            <person name="Priest H.D."/>
            <person name="Zheng C."/>
            <person name="Woodhouse M."/>
            <person name="Edger P.P."/>
            <person name="Guyot R."/>
            <person name="Guo H.B."/>
            <person name="Guo H."/>
            <person name="Zheng G."/>
            <person name="Singh R."/>
            <person name="Sharma A."/>
            <person name="Min X."/>
            <person name="Zheng Y."/>
            <person name="Lee H."/>
            <person name="Gurtowski J."/>
            <person name="Sedlazeck F.J."/>
            <person name="Harkess A."/>
            <person name="McKain M.R."/>
            <person name="Liao Z."/>
            <person name="Fang J."/>
            <person name="Liu J."/>
            <person name="Zhang X."/>
            <person name="Zhang Q."/>
            <person name="Hu W."/>
            <person name="Qin Y."/>
            <person name="Wang K."/>
            <person name="Chen L.Y."/>
            <person name="Shirley N."/>
            <person name="Lin Y.R."/>
            <person name="Liu L.Y."/>
            <person name="Hernandez A.G."/>
            <person name="Wright C.L."/>
            <person name="Bulone V."/>
            <person name="Tuskan G.A."/>
            <person name="Heath K."/>
            <person name="Zee F."/>
            <person name="Moore P.H."/>
            <person name="Sunkar R."/>
            <person name="Leebens-Mack J.H."/>
            <person name="Mockler T."/>
            <person name="Bennetzen J.L."/>
            <person name="Freeling M."/>
            <person name="Sankoff D."/>
            <person name="Paterson A.H."/>
            <person name="Zhu X."/>
            <person name="Yang X."/>
            <person name="Smith J.A."/>
            <person name="Cushman J.C."/>
            <person name="Paull R.E."/>
            <person name="Yu Q."/>
        </authorList>
    </citation>
    <scope>NUCLEOTIDE SEQUENCE [LARGE SCALE GENOMIC DNA]</scope>
    <source>
        <strain evidence="2">cv. F153</strain>
    </source>
</reference>
<name>A0A6P5EC73_ANACO</name>
<reference evidence="3" key="2">
    <citation type="submission" date="2025-08" db="UniProtKB">
        <authorList>
            <consortium name="RefSeq"/>
        </authorList>
    </citation>
    <scope>IDENTIFICATION</scope>
    <source>
        <tissue evidence="3">Leaf</tissue>
    </source>
</reference>
<evidence type="ECO:0000313" key="2">
    <source>
        <dbReference type="Proteomes" id="UP000515123"/>
    </source>
</evidence>
<accession>A0A6P5EC73</accession>
<feature type="compositionally biased region" description="Basic and acidic residues" evidence="1">
    <location>
        <begin position="17"/>
        <end position="40"/>
    </location>
</feature>